<dbReference type="WBParaSite" id="Hba_20591">
    <property type="protein sequence ID" value="Hba_20591"/>
    <property type="gene ID" value="Hba_20591"/>
</dbReference>
<organism evidence="1 2">
    <name type="scientific">Heterorhabditis bacteriophora</name>
    <name type="common">Entomopathogenic nematode worm</name>
    <dbReference type="NCBI Taxonomy" id="37862"/>
    <lineage>
        <taxon>Eukaryota</taxon>
        <taxon>Metazoa</taxon>
        <taxon>Ecdysozoa</taxon>
        <taxon>Nematoda</taxon>
        <taxon>Chromadorea</taxon>
        <taxon>Rhabditida</taxon>
        <taxon>Rhabditina</taxon>
        <taxon>Rhabditomorpha</taxon>
        <taxon>Strongyloidea</taxon>
        <taxon>Heterorhabditidae</taxon>
        <taxon>Heterorhabditis</taxon>
    </lineage>
</organism>
<name>A0A1I7XTC9_HETBA</name>
<reference evidence="2" key="1">
    <citation type="submission" date="2016-11" db="UniProtKB">
        <authorList>
            <consortium name="WormBaseParasite"/>
        </authorList>
    </citation>
    <scope>IDENTIFICATION</scope>
</reference>
<keyword evidence="1" id="KW-1185">Reference proteome</keyword>
<accession>A0A1I7XTC9</accession>
<evidence type="ECO:0000313" key="2">
    <source>
        <dbReference type="WBParaSite" id="Hba_20591"/>
    </source>
</evidence>
<proteinExistence type="predicted"/>
<protein>
    <submittedName>
        <fullName evidence="2">Uncharacterized protein</fullName>
    </submittedName>
</protein>
<evidence type="ECO:0000313" key="1">
    <source>
        <dbReference type="Proteomes" id="UP000095283"/>
    </source>
</evidence>
<dbReference type="Proteomes" id="UP000095283">
    <property type="component" value="Unplaced"/>
</dbReference>
<sequence>MDPSTIVRKHLRNGLETRNFNASRRLCRSSGACGCCGCRAKAKARGAQTNVINGDEITEDDRDDGNIFGLAIWNKTDIVFNRENIKRYTASTNIIFIKCLN</sequence>
<dbReference type="AlphaFoldDB" id="A0A1I7XTC9"/>